<keyword evidence="3" id="KW-1185">Reference proteome</keyword>
<dbReference type="STRING" id="914234.M2QH57"/>
<feature type="chain" id="PRO_5004023422" evidence="1">
    <location>
        <begin position="22"/>
        <end position="156"/>
    </location>
</feature>
<sequence>MTTQSLNIPLFLWAIFYNVDDLVPDPQARYARTTLTHSKELPTILKNMYKPPRRHGKGIRTKGASSVIKTWATELVNDVINNEMKKLRPHLLSAQQKLSEESLLSVSWQPMIDTACSTAPTLWSLLRRVAYTHKQEKRNKKKNPAPVNTVARLTIY</sequence>
<evidence type="ECO:0000256" key="1">
    <source>
        <dbReference type="SAM" id="SignalP"/>
    </source>
</evidence>
<organism evidence="2 3">
    <name type="scientific">Ceriporiopsis subvermispora (strain B)</name>
    <name type="common">White-rot fungus</name>
    <name type="synonym">Gelatoporia subvermispora</name>
    <dbReference type="NCBI Taxonomy" id="914234"/>
    <lineage>
        <taxon>Eukaryota</taxon>
        <taxon>Fungi</taxon>
        <taxon>Dikarya</taxon>
        <taxon>Basidiomycota</taxon>
        <taxon>Agaricomycotina</taxon>
        <taxon>Agaricomycetes</taxon>
        <taxon>Polyporales</taxon>
        <taxon>Gelatoporiaceae</taxon>
        <taxon>Gelatoporia</taxon>
    </lineage>
</organism>
<proteinExistence type="predicted"/>
<reference evidence="2 3" key="1">
    <citation type="journal article" date="2012" name="Proc. Natl. Acad. Sci. U.S.A.">
        <title>Comparative genomics of Ceriporiopsis subvermispora and Phanerochaete chrysosporium provide insight into selective ligninolysis.</title>
        <authorList>
            <person name="Fernandez-Fueyo E."/>
            <person name="Ruiz-Duenas F.J."/>
            <person name="Ferreira P."/>
            <person name="Floudas D."/>
            <person name="Hibbett D.S."/>
            <person name="Canessa P."/>
            <person name="Larrondo L.F."/>
            <person name="James T.Y."/>
            <person name="Seelenfreund D."/>
            <person name="Lobos S."/>
            <person name="Polanco R."/>
            <person name="Tello M."/>
            <person name="Honda Y."/>
            <person name="Watanabe T."/>
            <person name="Watanabe T."/>
            <person name="Ryu J.S."/>
            <person name="Kubicek C.P."/>
            <person name="Schmoll M."/>
            <person name="Gaskell J."/>
            <person name="Hammel K.E."/>
            <person name="St John F.J."/>
            <person name="Vanden Wymelenberg A."/>
            <person name="Sabat G."/>
            <person name="Splinter BonDurant S."/>
            <person name="Syed K."/>
            <person name="Yadav J.S."/>
            <person name="Doddapaneni H."/>
            <person name="Subramanian V."/>
            <person name="Lavin J.L."/>
            <person name="Oguiza J.A."/>
            <person name="Perez G."/>
            <person name="Pisabarro A.G."/>
            <person name="Ramirez L."/>
            <person name="Santoyo F."/>
            <person name="Master E."/>
            <person name="Coutinho P.M."/>
            <person name="Henrissat B."/>
            <person name="Lombard V."/>
            <person name="Magnuson J.K."/>
            <person name="Kuees U."/>
            <person name="Hori C."/>
            <person name="Igarashi K."/>
            <person name="Samejima M."/>
            <person name="Held B.W."/>
            <person name="Barry K.W."/>
            <person name="LaButti K.M."/>
            <person name="Lapidus A."/>
            <person name="Lindquist E.A."/>
            <person name="Lucas S.M."/>
            <person name="Riley R."/>
            <person name="Salamov A.A."/>
            <person name="Hoffmeister D."/>
            <person name="Schwenk D."/>
            <person name="Hadar Y."/>
            <person name="Yarden O."/>
            <person name="de Vries R.P."/>
            <person name="Wiebenga A."/>
            <person name="Stenlid J."/>
            <person name="Eastwood D."/>
            <person name="Grigoriev I.V."/>
            <person name="Berka R.M."/>
            <person name="Blanchette R.A."/>
            <person name="Kersten P."/>
            <person name="Martinez A.T."/>
            <person name="Vicuna R."/>
            <person name="Cullen D."/>
        </authorList>
    </citation>
    <scope>NUCLEOTIDE SEQUENCE [LARGE SCALE GENOMIC DNA]</scope>
    <source>
        <strain evidence="2 3">B</strain>
    </source>
</reference>
<dbReference type="OrthoDB" id="2980978at2759"/>
<dbReference type="AlphaFoldDB" id="M2QH57"/>
<accession>M2QH57</accession>
<gene>
    <name evidence="2" type="ORF">CERSUDRAFT_95686</name>
</gene>
<dbReference type="Proteomes" id="UP000016930">
    <property type="component" value="Unassembled WGS sequence"/>
</dbReference>
<keyword evidence="1" id="KW-0732">Signal</keyword>
<dbReference type="HOGENOM" id="CLU_1686349_0_0_1"/>
<feature type="signal peptide" evidence="1">
    <location>
        <begin position="1"/>
        <end position="21"/>
    </location>
</feature>
<dbReference type="EMBL" id="KB445798">
    <property type="protein sequence ID" value="EMD36368.1"/>
    <property type="molecule type" value="Genomic_DNA"/>
</dbReference>
<protein>
    <submittedName>
        <fullName evidence="2">Uncharacterized protein</fullName>
    </submittedName>
</protein>
<evidence type="ECO:0000313" key="2">
    <source>
        <dbReference type="EMBL" id="EMD36368.1"/>
    </source>
</evidence>
<evidence type="ECO:0000313" key="3">
    <source>
        <dbReference type="Proteomes" id="UP000016930"/>
    </source>
</evidence>
<name>M2QH57_CERS8</name>